<dbReference type="InterPro" id="IPR036388">
    <property type="entry name" value="WH-like_DNA-bd_sf"/>
</dbReference>
<evidence type="ECO:0000259" key="1">
    <source>
        <dbReference type="Pfam" id="PF03118"/>
    </source>
</evidence>
<dbReference type="AlphaFoldDB" id="A0A3E0VCI8"/>
<dbReference type="InterPro" id="IPR013324">
    <property type="entry name" value="RNA_pol_sigma_r3/r4-like"/>
</dbReference>
<evidence type="ECO:0000313" key="4">
    <source>
        <dbReference type="Proteomes" id="UP000256709"/>
    </source>
</evidence>
<gene>
    <name evidence="3" type="ORF">B7R21_19395</name>
</gene>
<dbReference type="OrthoDB" id="3928741at2"/>
<dbReference type="GO" id="GO:0003677">
    <property type="term" value="F:DNA binding"/>
    <property type="evidence" value="ECO:0007669"/>
    <property type="project" value="InterPro"/>
</dbReference>
<dbReference type="GO" id="GO:0006352">
    <property type="term" value="P:DNA-templated transcription initiation"/>
    <property type="evidence" value="ECO:0007669"/>
    <property type="project" value="InterPro"/>
</dbReference>
<dbReference type="EMBL" id="NBXA01000081">
    <property type="protein sequence ID" value="RFA06607.1"/>
    <property type="molecule type" value="Genomic_DNA"/>
</dbReference>
<evidence type="ECO:0008006" key="5">
    <source>
        <dbReference type="Google" id="ProtNLM"/>
    </source>
</evidence>
<feature type="domain" description="RNA polymerase sigma-70 region 4" evidence="2">
    <location>
        <begin position="242"/>
        <end position="285"/>
    </location>
</feature>
<evidence type="ECO:0000313" key="3">
    <source>
        <dbReference type="EMBL" id="RFA06607.1"/>
    </source>
</evidence>
<protein>
    <recommendedName>
        <fullName evidence="5">RNA polymerase sigma-70 region 4 domain-containing protein</fullName>
    </recommendedName>
</protein>
<reference evidence="3 4" key="1">
    <citation type="submission" date="2017-04" db="EMBL/GenBank/DDBJ databases">
        <title>Comparative genome analysis of Subtercola boreus.</title>
        <authorList>
            <person name="Cho Y.-J."/>
            <person name="Cho A."/>
            <person name="Kim O.-S."/>
            <person name="Lee J.-I."/>
        </authorList>
    </citation>
    <scope>NUCLEOTIDE SEQUENCE [LARGE SCALE GENOMIC DNA]</scope>
    <source>
        <strain evidence="3 4">P27444</strain>
    </source>
</reference>
<dbReference type="Proteomes" id="UP000256709">
    <property type="component" value="Unassembled WGS sequence"/>
</dbReference>
<name>A0A3E0VCI8_9MICO</name>
<dbReference type="Gene3D" id="1.10.10.10">
    <property type="entry name" value="Winged helix-like DNA-binding domain superfamily/Winged helix DNA-binding domain"/>
    <property type="match status" value="1"/>
</dbReference>
<sequence>MVTNTADWALEEPSESIVPQYGHTFPWLAGIDDETYKLPLDTHGPQPDVIERLITVCVESRSTWTLGDLFPSVNSGVPFASFSQSVRLTNVLRRENIVDFGALAEHTLRYVMSLRNMGAKSVEELLGYLIGLAIRSPVPEMTATESRADSSRIARRRERRRQGAAETLTLSSQLLEDLEVLSHWNVARGAASVSLFGSASPAAEAPDYVVSAAIRLSGLTAYDWVQANSSFESLASLLTAHLRDLSDKELEILTRRIATNKADTLEQVGLDFGVTRERIRQLEAKLKPVLQSWIDPSTALGMRAMALRERIRPVSHIDDVLHDVPSAAGSLLHSELSAWLFLDKIDDDFESEDVWLATPSIQSAKSETTVIFDQVAGPNGSAARDVVRETIGEWSQLTDNRLTEWLEHVGLYRVGAGWANLKSRSVPNFAAAYLEHEGERRSLEQVDAAITWPHSILTLRNALLEDSRFTSVARGEWELASWGGKEYSGIKNAISEALADNGGLVSVQSLIDDLVPRFKVTETSVRAYAAAWPFASEKGIVRLASERKSVRPKPPGLTRNLYAAPGQTRLRIRVTSEHLRGSGSPIAIGAAAALGMTPGEKKTFVGDLGLVTVSWDNQPLMSSIRQILVSLDAAVDDLVFLSVAGDTVTAWTVEPNSDPLIALAETVGSRPTERLDADQLRSKIAQSLELGPDATWHDIEARSAARNEPELADALTAALAVIRDE</sequence>
<proteinExistence type="predicted"/>
<organism evidence="3 4">
    <name type="scientific">Subtercola boreus</name>
    <dbReference type="NCBI Taxonomy" id="120213"/>
    <lineage>
        <taxon>Bacteria</taxon>
        <taxon>Bacillati</taxon>
        <taxon>Actinomycetota</taxon>
        <taxon>Actinomycetes</taxon>
        <taxon>Micrococcales</taxon>
        <taxon>Microbacteriaceae</taxon>
        <taxon>Subtercola</taxon>
    </lineage>
</organism>
<accession>A0A3E0VCI8</accession>
<dbReference type="SUPFAM" id="SSF47789">
    <property type="entry name" value="C-terminal domain of RNA polymerase alpha subunit"/>
    <property type="match status" value="1"/>
</dbReference>
<dbReference type="InterPro" id="IPR011260">
    <property type="entry name" value="RNAP_asu_C"/>
</dbReference>
<dbReference type="Pfam" id="PF04545">
    <property type="entry name" value="Sigma70_r4"/>
    <property type="match status" value="1"/>
</dbReference>
<evidence type="ECO:0000259" key="2">
    <source>
        <dbReference type="Pfam" id="PF04545"/>
    </source>
</evidence>
<dbReference type="GO" id="GO:0003700">
    <property type="term" value="F:DNA-binding transcription factor activity"/>
    <property type="evidence" value="ECO:0007669"/>
    <property type="project" value="InterPro"/>
</dbReference>
<dbReference type="Pfam" id="PF03118">
    <property type="entry name" value="RNA_pol_A_CTD"/>
    <property type="match status" value="1"/>
</dbReference>
<dbReference type="Gene3D" id="1.10.150.20">
    <property type="entry name" value="5' to 3' exonuclease, C-terminal subdomain"/>
    <property type="match status" value="1"/>
</dbReference>
<dbReference type="SUPFAM" id="SSF88659">
    <property type="entry name" value="Sigma3 and sigma4 domains of RNA polymerase sigma factors"/>
    <property type="match status" value="1"/>
</dbReference>
<dbReference type="InterPro" id="IPR000943">
    <property type="entry name" value="RNA_pol_sigma70"/>
</dbReference>
<dbReference type="PRINTS" id="PR00046">
    <property type="entry name" value="SIGMA70FCT"/>
</dbReference>
<comment type="caution">
    <text evidence="3">The sequence shown here is derived from an EMBL/GenBank/DDBJ whole genome shotgun (WGS) entry which is preliminary data.</text>
</comment>
<dbReference type="InterPro" id="IPR007630">
    <property type="entry name" value="RNA_pol_sigma70_r4"/>
</dbReference>
<feature type="domain" description="RNA polymerase alpha subunit C-terminal" evidence="1">
    <location>
        <begin position="85"/>
        <end position="126"/>
    </location>
</feature>
<dbReference type="GO" id="GO:0003899">
    <property type="term" value="F:DNA-directed RNA polymerase activity"/>
    <property type="evidence" value="ECO:0007669"/>
    <property type="project" value="InterPro"/>
</dbReference>